<reference evidence="1 2" key="1">
    <citation type="submission" date="2017-01" db="EMBL/GenBank/DDBJ databases">
        <title>The cable genome- insights into the physiology and evolution of filamentous bacteria capable of sulfide oxidation via long distance electron transfer.</title>
        <authorList>
            <person name="Schreiber L."/>
            <person name="Bjerg J.T."/>
            <person name="Boggild A."/>
            <person name="Van De Vossenberg J."/>
            <person name="Meysman F."/>
            <person name="Nielsen L.P."/>
            <person name="Schramm A."/>
            <person name="Kjeldsen K.U."/>
        </authorList>
    </citation>
    <scope>NUCLEOTIDE SEQUENCE [LARGE SCALE GENOMIC DNA]</scope>
    <source>
        <strain evidence="1">MCF</strain>
    </source>
</reference>
<gene>
    <name evidence="1" type="ORF">H206_00793</name>
</gene>
<comment type="caution">
    <text evidence="1">The sequence shown here is derived from an EMBL/GenBank/DDBJ whole genome shotgun (WGS) entry which is preliminary data.</text>
</comment>
<dbReference type="EMBL" id="MTKO01000067">
    <property type="protein sequence ID" value="RWX46239.1"/>
    <property type="molecule type" value="Genomic_DNA"/>
</dbReference>
<dbReference type="AlphaFoldDB" id="A0A444IZF6"/>
<evidence type="ECO:0008006" key="3">
    <source>
        <dbReference type="Google" id="ProtNLM"/>
    </source>
</evidence>
<accession>A0A444IZF6</accession>
<proteinExistence type="predicted"/>
<sequence>MELCFLRDNLKREVDFVVLRDNVPIFAVECNIGAKSLSKHLAYFAERTDIPCFYQVHTGQDDYEIADLRARILPFTQFVEEVLQV</sequence>
<protein>
    <recommendedName>
        <fullName evidence="3">DUF4143 domain-containing protein</fullName>
    </recommendedName>
</protein>
<name>A0A444IZF6_9BACT</name>
<evidence type="ECO:0000313" key="2">
    <source>
        <dbReference type="Proteomes" id="UP000287853"/>
    </source>
</evidence>
<organism evidence="1 2">
    <name type="scientific">Candidatus Electrothrix aarhusensis</name>
    <dbReference type="NCBI Taxonomy" id="1859131"/>
    <lineage>
        <taxon>Bacteria</taxon>
        <taxon>Pseudomonadati</taxon>
        <taxon>Thermodesulfobacteriota</taxon>
        <taxon>Desulfobulbia</taxon>
        <taxon>Desulfobulbales</taxon>
        <taxon>Desulfobulbaceae</taxon>
        <taxon>Candidatus Electrothrix</taxon>
    </lineage>
</organism>
<evidence type="ECO:0000313" key="1">
    <source>
        <dbReference type="EMBL" id="RWX46239.1"/>
    </source>
</evidence>
<keyword evidence="2" id="KW-1185">Reference proteome</keyword>
<dbReference type="Proteomes" id="UP000287853">
    <property type="component" value="Unassembled WGS sequence"/>
</dbReference>